<comment type="caution">
    <text evidence="9">The sequence shown here is derived from an EMBL/GenBank/DDBJ whole genome shotgun (WGS) entry which is preliminary data.</text>
</comment>
<evidence type="ECO:0000256" key="5">
    <source>
        <dbReference type="ARBA" id="ARBA00023284"/>
    </source>
</evidence>
<evidence type="ECO:0000313" key="9">
    <source>
        <dbReference type="EMBL" id="KKS57014.1"/>
    </source>
</evidence>
<dbReference type="EMBL" id="LCDO01000004">
    <property type="protein sequence ID" value="KKS57014.1"/>
    <property type="molecule type" value="Genomic_DNA"/>
</dbReference>
<dbReference type="PATRIC" id="fig|1619039.3.peg.670"/>
<dbReference type="SUPFAM" id="SSF52833">
    <property type="entry name" value="Thioredoxin-like"/>
    <property type="match status" value="1"/>
</dbReference>
<evidence type="ECO:0000256" key="4">
    <source>
        <dbReference type="ARBA" id="ARBA00023157"/>
    </source>
</evidence>
<dbReference type="Gene3D" id="3.40.30.10">
    <property type="entry name" value="Glutaredoxin"/>
    <property type="match status" value="1"/>
</dbReference>
<proteinExistence type="inferred from homology"/>
<dbReference type="InterPro" id="IPR013766">
    <property type="entry name" value="Thioredoxin_domain"/>
</dbReference>
<evidence type="ECO:0000256" key="7">
    <source>
        <dbReference type="SAM" id="Phobius"/>
    </source>
</evidence>
<evidence type="ECO:0000256" key="1">
    <source>
        <dbReference type="ARBA" id="ARBA00005791"/>
    </source>
</evidence>
<keyword evidence="7" id="KW-0812">Transmembrane</keyword>
<dbReference type="Proteomes" id="UP000034837">
    <property type="component" value="Unassembled WGS sequence"/>
</dbReference>
<evidence type="ECO:0000259" key="8">
    <source>
        <dbReference type="PROSITE" id="PS51352"/>
    </source>
</evidence>
<reference evidence="9 10" key="1">
    <citation type="journal article" date="2015" name="Nature">
        <title>rRNA introns, odd ribosomes, and small enigmatic genomes across a large radiation of phyla.</title>
        <authorList>
            <person name="Brown C.T."/>
            <person name="Hug L.A."/>
            <person name="Thomas B.C."/>
            <person name="Sharon I."/>
            <person name="Castelle C.J."/>
            <person name="Singh A."/>
            <person name="Wilkins M.J."/>
            <person name="Williams K.H."/>
            <person name="Banfield J.F."/>
        </authorList>
    </citation>
    <scope>NUCLEOTIDE SEQUENCE [LARGE SCALE GENOMIC DNA]</scope>
</reference>
<evidence type="ECO:0000256" key="3">
    <source>
        <dbReference type="ARBA" id="ARBA00023002"/>
    </source>
</evidence>
<evidence type="ECO:0000313" key="10">
    <source>
        <dbReference type="Proteomes" id="UP000034837"/>
    </source>
</evidence>
<keyword evidence="4" id="KW-1015">Disulfide bond</keyword>
<gene>
    <name evidence="9" type="ORF">UV20_C0004G0110</name>
</gene>
<dbReference type="InterPro" id="IPR036249">
    <property type="entry name" value="Thioredoxin-like_sf"/>
</dbReference>
<protein>
    <submittedName>
        <fullName evidence="9">Periplasmic thiol:disulfide interchange protein DsbA</fullName>
    </submittedName>
</protein>
<dbReference type="GO" id="GO:0016491">
    <property type="term" value="F:oxidoreductase activity"/>
    <property type="evidence" value="ECO:0007669"/>
    <property type="project" value="UniProtKB-KW"/>
</dbReference>
<organism evidence="9 10">
    <name type="scientific">Candidatus Magasanikbacteria bacterium GW2011_GWA2_42_32</name>
    <dbReference type="NCBI Taxonomy" id="1619039"/>
    <lineage>
        <taxon>Bacteria</taxon>
        <taxon>Candidatus Magasanikiibacteriota</taxon>
    </lineage>
</organism>
<feature type="domain" description="Thioredoxin" evidence="8">
    <location>
        <begin position="161"/>
        <end position="349"/>
    </location>
</feature>
<dbReference type="PANTHER" id="PTHR13887:SF14">
    <property type="entry name" value="DISULFIDE BOND FORMATION PROTEIN D"/>
    <property type="match status" value="1"/>
</dbReference>
<keyword evidence="7" id="KW-0472">Membrane</keyword>
<feature type="region of interest" description="Disordered" evidence="6">
    <location>
        <begin position="152"/>
        <end position="178"/>
    </location>
</feature>
<comment type="similarity">
    <text evidence="1">Belongs to the thioredoxin family. DsbA subfamily.</text>
</comment>
<dbReference type="PANTHER" id="PTHR13887">
    <property type="entry name" value="GLUTATHIONE S-TRANSFERASE KAPPA"/>
    <property type="match status" value="1"/>
</dbReference>
<accession>A0A0G1A7U8</accession>
<feature type="transmembrane region" description="Helical" evidence="7">
    <location>
        <begin position="112"/>
        <end position="137"/>
    </location>
</feature>
<keyword evidence="5" id="KW-0676">Redox-active center</keyword>
<dbReference type="InterPro" id="IPR012336">
    <property type="entry name" value="Thioredoxin-like_fold"/>
</dbReference>
<dbReference type="AlphaFoldDB" id="A0A0G1A7U8"/>
<feature type="compositionally biased region" description="Low complexity" evidence="6">
    <location>
        <begin position="152"/>
        <end position="163"/>
    </location>
</feature>
<evidence type="ECO:0000256" key="6">
    <source>
        <dbReference type="SAM" id="MobiDB-lite"/>
    </source>
</evidence>
<dbReference type="Pfam" id="PF13462">
    <property type="entry name" value="Thioredoxin_4"/>
    <property type="match status" value="1"/>
</dbReference>
<sequence length="350" mass="39151">MHPKLNFKVFGVDNSDDLKIVEENLKSQDGIKNIKIAQLKNYIDIKLDVEENKINKQQVVDIIKLSGDFRVEELLDNKTMEVPDKSKTTTVHPVPNLNLTNLAEQENPSKTFFVWGLLVGFSIVSLFINIVFGYLLFGSSASASQKGTVSANNNQVAVNNPQPRQQAPSAPVQPSGPVQEFKITKNDNVRGNFNAPITLVEYSDFECPYCGKIYPTFKQLLNDYPNQVRLVYKYFPLSFHPNAQKAAEAAECASEQGKFWEYHDTLFDNQQNGFSITNFKQWAKDLNLNTSKFNDCLDTGKYASKVQADEADGQNRGVNGTPATFVNGQLISGAVPYESFKSVIDQLLTK</sequence>
<keyword evidence="3" id="KW-0560">Oxidoreductase</keyword>
<evidence type="ECO:0000256" key="2">
    <source>
        <dbReference type="ARBA" id="ARBA00022729"/>
    </source>
</evidence>
<keyword evidence="2" id="KW-0732">Signal</keyword>
<keyword evidence="7" id="KW-1133">Transmembrane helix</keyword>
<name>A0A0G1A7U8_9BACT</name>
<dbReference type="PROSITE" id="PS51352">
    <property type="entry name" value="THIOREDOXIN_2"/>
    <property type="match status" value="1"/>
</dbReference>